<dbReference type="HOGENOM" id="CLU_027977_2_0_1"/>
<evidence type="ECO:0000313" key="3">
    <source>
        <dbReference type="EMBL" id="EGX93995.1"/>
    </source>
</evidence>
<keyword evidence="2" id="KW-0732">Signal</keyword>
<dbReference type="Gene3D" id="3.40.720.10">
    <property type="entry name" value="Alkaline Phosphatase, subunit A"/>
    <property type="match status" value="1"/>
</dbReference>
<dbReference type="EMBL" id="JH126400">
    <property type="protein sequence ID" value="EGX93995.1"/>
    <property type="molecule type" value="Genomic_DNA"/>
</dbReference>
<dbReference type="Proteomes" id="UP000001610">
    <property type="component" value="Unassembled WGS sequence"/>
</dbReference>
<keyword evidence="4" id="KW-1185">Reference proteome</keyword>
<evidence type="ECO:0000256" key="1">
    <source>
        <dbReference type="ARBA" id="ARBA00022801"/>
    </source>
</evidence>
<dbReference type="OrthoDB" id="5135119at2759"/>
<dbReference type="GO" id="GO:0009395">
    <property type="term" value="P:phospholipid catabolic process"/>
    <property type="evidence" value="ECO:0007669"/>
    <property type="project" value="TreeGrafter"/>
</dbReference>
<dbReference type="InParanoid" id="G3J8R0"/>
<dbReference type="Pfam" id="PF04185">
    <property type="entry name" value="Phosphoesterase"/>
    <property type="match status" value="1"/>
</dbReference>
<evidence type="ECO:0000313" key="4">
    <source>
        <dbReference type="Proteomes" id="UP000001610"/>
    </source>
</evidence>
<sequence>MRFQLAGTIAALAGLVAADRTCGANWETRYTATAAQEVAAAAATAKTSSPTSHVPGKAFDRLVIIYFENQNYDKSIGDELTCQVNFNYFAKKGILLDNYFALTHPSQPNYMAAIAGDYFGMQNDNFIRAPRNISTVIDLLEYRGISWGHYQEDMPYSGFEGMGFKNQNNGKNDYVRKHNPAIMHDSIVHWESRLSQIKNLSMIDTSRSVFHQDLAADKLPQWMFITPNMTSDGHDTDVTTAGAWCRTFLDPLLEDKKFMKKTLVLVTFDENETYPNRNQILGVLLGDAVPKELVGTTDNNFYNHYSEIATVSANWDLPTLGRWDVGANVYQMVAAKTGDKLRKWSSPEQLQSMYFNYSQAGQFSTAGGNKRFPAPNLKLDHAVNGRKILPRIKEIWANSQAPTYYEDTVEVPDGLHPPKGYEPSK</sequence>
<feature type="signal peptide" evidence="2">
    <location>
        <begin position="1"/>
        <end position="18"/>
    </location>
</feature>
<dbReference type="AlphaFoldDB" id="G3J8R0"/>
<dbReference type="InterPro" id="IPR017850">
    <property type="entry name" value="Alkaline_phosphatase_core_sf"/>
</dbReference>
<dbReference type="VEuPathDB" id="FungiDB:CCM_02266"/>
<protein>
    <submittedName>
        <fullName evidence="3">Acid phosphatase</fullName>
    </submittedName>
</protein>
<evidence type="ECO:0000256" key="2">
    <source>
        <dbReference type="SAM" id="SignalP"/>
    </source>
</evidence>
<accession>G3J8R0</accession>
<dbReference type="OMA" id="RGISWGH"/>
<dbReference type="InterPro" id="IPR007312">
    <property type="entry name" value="Phosphoesterase"/>
</dbReference>
<reference evidence="3 4" key="1">
    <citation type="journal article" date="2011" name="Genome Biol.">
        <title>Genome sequence of the insect pathogenic fungus Cordyceps militaris, a valued traditional Chinese medicine.</title>
        <authorList>
            <person name="Zheng P."/>
            <person name="Xia Y."/>
            <person name="Xiao G."/>
            <person name="Xiong C."/>
            <person name="Hu X."/>
            <person name="Zhang S."/>
            <person name="Zheng H."/>
            <person name="Huang Y."/>
            <person name="Zhou Y."/>
            <person name="Wang S."/>
            <person name="Zhao G.P."/>
            <person name="Liu X."/>
            <person name="St Leger R.J."/>
            <person name="Wang C."/>
        </authorList>
    </citation>
    <scope>NUCLEOTIDE SEQUENCE [LARGE SCALE GENOMIC DNA]</scope>
    <source>
        <strain evidence="3 4">CM01</strain>
    </source>
</reference>
<dbReference type="eggNOG" id="ENOG502QSRP">
    <property type="taxonomic scope" value="Eukaryota"/>
</dbReference>
<dbReference type="PANTHER" id="PTHR31956:SF15">
    <property type="entry name" value="ACID PHOSPHATASE PHOA"/>
    <property type="match status" value="1"/>
</dbReference>
<dbReference type="PANTHER" id="PTHR31956">
    <property type="entry name" value="NON-SPECIFIC PHOSPHOLIPASE C4-RELATED"/>
    <property type="match status" value="1"/>
</dbReference>
<dbReference type="GeneID" id="18164293"/>
<dbReference type="KEGG" id="cmt:CCM_02266"/>
<gene>
    <name evidence="3" type="ORF">CCM_02266</name>
</gene>
<dbReference type="FunFam" id="3.40.720.10:FF:000064">
    <property type="entry name" value="Probable acid phosphatase Pho610"/>
    <property type="match status" value="1"/>
</dbReference>
<proteinExistence type="predicted"/>
<feature type="chain" id="PRO_5003445904" evidence="2">
    <location>
        <begin position="19"/>
        <end position="425"/>
    </location>
</feature>
<dbReference type="GO" id="GO:0016788">
    <property type="term" value="F:hydrolase activity, acting on ester bonds"/>
    <property type="evidence" value="ECO:0007669"/>
    <property type="project" value="InterPro"/>
</dbReference>
<dbReference type="RefSeq" id="XP_006667481.1">
    <property type="nucleotide sequence ID" value="XM_006667418.1"/>
</dbReference>
<organism evidence="3 4">
    <name type="scientific">Cordyceps militaris (strain CM01)</name>
    <name type="common">Caterpillar fungus</name>
    <dbReference type="NCBI Taxonomy" id="983644"/>
    <lineage>
        <taxon>Eukaryota</taxon>
        <taxon>Fungi</taxon>
        <taxon>Dikarya</taxon>
        <taxon>Ascomycota</taxon>
        <taxon>Pezizomycotina</taxon>
        <taxon>Sordariomycetes</taxon>
        <taxon>Hypocreomycetidae</taxon>
        <taxon>Hypocreales</taxon>
        <taxon>Cordycipitaceae</taxon>
        <taxon>Cordyceps</taxon>
    </lineage>
</organism>
<name>G3J8R0_CORMM</name>
<keyword evidence="1" id="KW-0378">Hydrolase</keyword>